<keyword evidence="2" id="KW-1185">Reference proteome</keyword>
<name>A0A1D7XJA6_9CLOT</name>
<dbReference type="KEGG" id="ctae:BGI42_06530"/>
<accession>A0A1D7XJA6</accession>
<dbReference type="RefSeq" id="WP_069679563.1">
    <property type="nucleotide sequence ID" value="NZ_CP017253.2"/>
</dbReference>
<dbReference type="OrthoDB" id="1912420at2"/>
<protein>
    <recommendedName>
        <fullName evidence="3">Carboxypeptidase regulatory-like domain-containing protein</fullName>
    </recommendedName>
</protein>
<organism evidence="1 2">
    <name type="scientific">Clostridium taeniosporum</name>
    <dbReference type="NCBI Taxonomy" id="394958"/>
    <lineage>
        <taxon>Bacteria</taxon>
        <taxon>Bacillati</taxon>
        <taxon>Bacillota</taxon>
        <taxon>Clostridia</taxon>
        <taxon>Eubacteriales</taxon>
        <taxon>Clostridiaceae</taxon>
        <taxon>Clostridium</taxon>
    </lineage>
</organism>
<reference evidence="2" key="1">
    <citation type="submission" date="2016-09" db="EMBL/GenBank/DDBJ databases">
        <title>Genomics of Clostridium taeniosporum, an organism which forms endospores with ribbon-like appendages.</title>
        <authorList>
            <person name="Walker J.R."/>
        </authorList>
    </citation>
    <scope>NUCLEOTIDE SEQUENCE [LARGE SCALE GENOMIC DNA]</scope>
    <source>
        <strain evidence="2">1/k</strain>
    </source>
</reference>
<gene>
    <name evidence="1" type="ORF">BGI42_06530</name>
</gene>
<dbReference type="InterPro" id="IPR008969">
    <property type="entry name" value="CarboxyPept-like_regulatory"/>
</dbReference>
<evidence type="ECO:0000313" key="2">
    <source>
        <dbReference type="Proteomes" id="UP000094652"/>
    </source>
</evidence>
<evidence type="ECO:0008006" key="3">
    <source>
        <dbReference type="Google" id="ProtNLM"/>
    </source>
</evidence>
<dbReference type="EMBL" id="CP017253">
    <property type="protein sequence ID" value="AOR23412.1"/>
    <property type="molecule type" value="Genomic_DNA"/>
</dbReference>
<evidence type="ECO:0000313" key="1">
    <source>
        <dbReference type="EMBL" id="AOR23412.1"/>
    </source>
</evidence>
<sequence length="102" mass="11854">MQNEKKKSIILYGSNLKCSKMCKVDIVVNNKRTTIIKGNVYNTDHSPLVGAAIEVKEINCETNRFKILGYCFTDYRGEYAFSLNPSWEMRYEILIYSPLIKF</sequence>
<dbReference type="SUPFAM" id="SSF49464">
    <property type="entry name" value="Carboxypeptidase regulatory domain-like"/>
    <property type="match status" value="1"/>
</dbReference>
<proteinExistence type="predicted"/>
<dbReference type="Proteomes" id="UP000094652">
    <property type="component" value="Chromosome"/>
</dbReference>
<dbReference type="STRING" id="394958.BGI42_06530"/>
<dbReference type="AlphaFoldDB" id="A0A1D7XJA6"/>